<name>A0A409W7J5_9AGAR</name>
<dbReference type="EMBL" id="NHYE01005335">
    <property type="protein sequence ID" value="PPQ74511.1"/>
    <property type="molecule type" value="Genomic_DNA"/>
</dbReference>
<dbReference type="Proteomes" id="UP000284706">
    <property type="component" value="Unassembled WGS sequence"/>
</dbReference>
<evidence type="ECO:0000313" key="3">
    <source>
        <dbReference type="EMBL" id="PPQ74511.1"/>
    </source>
</evidence>
<keyword evidence="1" id="KW-0175">Coiled coil</keyword>
<comment type="caution">
    <text evidence="3">The sequence shown here is derived from an EMBL/GenBank/DDBJ whole genome shotgun (WGS) entry which is preliminary data.</text>
</comment>
<organism evidence="3 4">
    <name type="scientific">Gymnopilus dilepis</name>
    <dbReference type="NCBI Taxonomy" id="231916"/>
    <lineage>
        <taxon>Eukaryota</taxon>
        <taxon>Fungi</taxon>
        <taxon>Dikarya</taxon>
        <taxon>Basidiomycota</taxon>
        <taxon>Agaricomycotina</taxon>
        <taxon>Agaricomycetes</taxon>
        <taxon>Agaricomycetidae</taxon>
        <taxon>Agaricales</taxon>
        <taxon>Agaricineae</taxon>
        <taxon>Hymenogastraceae</taxon>
        <taxon>Gymnopilus</taxon>
    </lineage>
</organism>
<evidence type="ECO:0000256" key="2">
    <source>
        <dbReference type="SAM" id="MobiDB-lite"/>
    </source>
</evidence>
<proteinExistence type="predicted"/>
<protein>
    <submittedName>
        <fullName evidence="3">Uncharacterized protein</fullName>
    </submittedName>
</protein>
<dbReference type="InParanoid" id="A0A409W7J5"/>
<feature type="compositionally biased region" description="Low complexity" evidence="2">
    <location>
        <begin position="1"/>
        <end position="15"/>
    </location>
</feature>
<keyword evidence="4" id="KW-1185">Reference proteome</keyword>
<feature type="compositionally biased region" description="Low complexity" evidence="2">
    <location>
        <begin position="30"/>
        <end position="39"/>
    </location>
</feature>
<feature type="coiled-coil region" evidence="1">
    <location>
        <begin position="160"/>
        <end position="194"/>
    </location>
</feature>
<accession>A0A409W7J5</accession>
<reference evidence="3 4" key="1">
    <citation type="journal article" date="2018" name="Evol. Lett.">
        <title>Horizontal gene cluster transfer increased hallucinogenic mushroom diversity.</title>
        <authorList>
            <person name="Reynolds H.T."/>
            <person name="Vijayakumar V."/>
            <person name="Gluck-Thaler E."/>
            <person name="Korotkin H.B."/>
            <person name="Matheny P.B."/>
            <person name="Slot J.C."/>
        </authorList>
    </citation>
    <scope>NUCLEOTIDE SEQUENCE [LARGE SCALE GENOMIC DNA]</scope>
    <source>
        <strain evidence="3 4">SRW20</strain>
    </source>
</reference>
<feature type="compositionally biased region" description="Polar residues" evidence="2">
    <location>
        <begin position="62"/>
        <end position="76"/>
    </location>
</feature>
<dbReference type="AlphaFoldDB" id="A0A409W7J5"/>
<sequence>MSSTMTSTVSSASVAFLTPASQGKTRTAKRSASSTSPSPSRRRWRPVSLPEPKRPPQKKTHSSALSPTSDCHSSTSTYHAHTARSVKFSFPDEIGENILVLKEESQWPLKNEAPLAALPTVANHSPSTSTCHVHTAELIKSSVLNQVDGITEECESHPSENRLAEELSRRQQKLLKLQAEVEEAAAQESRASHELRETSLLLSAMREGRDFTNLDLSTAIKVASSAREILVAEQQIVKSQLRVCELETSHLRASLREVQARVADAESQVRCLKDLAAKSPVLPIA</sequence>
<gene>
    <name evidence="3" type="ORF">CVT26_007981</name>
</gene>
<evidence type="ECO:0000256" key="1">
    <source>
        <dbReference type="SAM" id="Coils"/>
    </source>
</evidence>
<evidence type="ECO:0000313" key="4">
    <source>
        <dbReference type="Proteomes" id="UP000284706"/>
    </source>
</evidence>
<feature type="region of interest" description="Disordered" evidence="2">
    <location>
        <begin position="1"/>
        <end position="76"/>
    </location>
</feature>